<name>W9YNP2_9EURO</name>
<dbReference type="RefSeq" id="XP_007723494.1">
    <property type="nucleotide sequence ID" value="XM_007725304.1"/>
</dbReference>
<dbReference type="Proteomes" id="UP000019484">
    <property type="component" value="Unassembled WGS sequence"/>
</dbReference>
<keyword evidence="3" id="KW-1185">Reference proteome</keyword>
<dbReference type="EMBL" id="AMWN01000003">
    <property type="protein sequence ID" value="EXJ91300.1"/>
    <property type="molecule type" value="Genomic_DNA"/>
</dbReference>
<feature type="compositionally biased region" description="Polar residues" evidence="1">
    <location>
        <begin position="248"/>
        <end position="260"/>
    </location>
</feature>
<dbReference type="eggNOG" id="ENOG502SQTP">
    <property type="taxonomic scope" value="Eukaryota"/>
</dbReference>
<evidence type="ECO:0000313" key="3">
    <source>
        <dbReference type="Proteomes" id="UP000019484"/>
    </source>
</evidence>
<evidence type="ECO:0000256" key="1">
    <source>
        <dbReference type="SAM" id="MobiDB-lite"/>
    </source>
</evidence>
<feature type="compositionally biased region" description="Polar residues" evidence="1">
    <location>
        <begin position="182"/>
        <end position="201"/>
    </location>
</feature>
<evidence type="ECO:0000313" key="2">
    <source>
        <dbReference type="EMBL" id="EXJ91300.1"/>
    </source>
</evidence>
<dbReference type="GeneID" id="19159293"/>
<feature type="compositionally biased region" description="Low complexity" evidence="1">
    <location>
        <begin position="149"/>
        <end position="158"/>
    </location>
</feature>
<comment type="caution">
    <text evidence="2">The sequence shown here is derived from an EMBL/GenBank/DDBJ whole genome shotgun (WGS) entry which is preliminary data.</text>
</comment>
<protein>
    <submittedName>
        <fullName evidence="2">Uncharacterized protein</fullName>
    </submittedName>
</protein>
<dbReference type="HOGENOM" id="CLU_036220_0_0_1"/>
<sequence length="545" mass="58811">MSGVGEALAIVSCVAGLIQAYDAGSRIVRQIKARRQAHDALPPSDLLEESMEKGKREIEQVVANGTERFGSSFEEGDTTAQLALYKITIVTQNALLAGLAEARYDDDVIDFDTCIDKADKGRVDALLALNALLQRKYDQDIERKMNLPPNQQQQHQAQLPPPSPQPQPQPQSQPQNVLPPSTTSTLSAQMVTHPSAKLQQTPPTPPVAKGNKWGTVREVFGRKESSRPSTTPTPMETVPQASRLDPSPRSSQQDMISQSPRRNTGASTSSSATWSSAESRNSTAAYDNAAFGVPGPSGRSDSGFSSITAASRQNTVLSSMSSMSTATTIAPITKYGGFCKNAYELREGSLKKGLWLVPVGFYGTQRVYKCASSKCHFSGPAVHDKKGYRVNDKIFMNASGLQYRWLFLAKSHMQQQEQVDPSFRCLVCSIVGDDSGIYQGHGVLLAHLITHQGARLGGTRLEGPLVFTNLGVNPALDDQFDIKFPTAEARLPFDPGAEEGAAVVVTGRIPDGPNFGVNESSKVRTIVSAKAPTAFAYEADDNPWA</sequence>
<feature type="compositionally biased region" description="Low complexity" evidence="1">
    <location>
        <begin position="172"/>
        <end position="181"/>
    </location>
</feature>
<feature type="region of interest" description="Disordered" evidence="1">
    <location>
        <begin position="149"/>
        <end position="278"/>
    </location>
</feature>
<feature type="compositionally biased region" description="Low complexity" evidence="1">
    <location>
        <begin position="261"/>
        <end position="278"/>
    </location>
</feature>
<accession>W9YNP2</accession>
<dbReference type="AlphaFoldDB" id="W9YNP2"/>
<organism evidence="2 3">
    <name type="scientific">Capronia coronata CBS 617.96</name>
    <dbReference type="NCBI Taxonomy" id="1182541"/>
    <lineage>
        <taxon>Eukaryota</taxon>
        <taxon>Fungi</taxon>
        <taxon>Dikarya</taxon>
        <taxon>Ascomycota</taxon>
        <taxon>Pezizomycotina</taxon>
        <taxon>Eurotiomycetes</taxon>
        <taxon>Chaetothyriomycetidae</taxon>
        <taxon>Chaetothyriales</taxon>
        <taxon>Herpotrichiellaceae</taxon>
        <taxon>Capronia</taxon>
    </lineage>
</organism>
<dbReference type="OrthoDB" id="25896at2759"/>
<feature type="compositionally biased region" description="Pro residues" evidence="1">
    <location>
        <begin position="159"/>
        <end position="171"/>
    </location>
</feature>
<gene>
    <name evidence="2" type="ORF">A1O1_04410</name>
</gene>
<proteinExistence type="predicted"/>
<reference evidence="2 3" key="1">
    <citation type="submission" date="2013-03" db="EMBL/GenBank/DDBJ databases">
        <title>The Genome Sequence of Capronia coronata CBS 617.96.</title>
        <authorList>
            <consortium name="The Broad Institute Genomics Platform"/>
            <person name="Cuomo C."/>
            <person name="de Hoog S."/>
            <person name="Gorbushina A."/>
            <person name="Walker B."/>
            <person name="Young S.K."/>
            <person name="Zeng Q."/>
            <person name="Gargeya S."/>
            <person name="Fitzgerald M."/>
            <person name="Haas B."/>
            <person name="Abouelleil A."/>
            <person name="Allen A.W."/>
            <person name="Alvarado L."/>
            <person name="Arachchi H.M."/>
            <person name="Berlin A.M."/>
            <person name="Chapman S.B."/>
            <person name="Gainer-Dewar J."/>
            <person name="Goldberg J."/>
            <person name="Griggs A."/>
            <person name="Gujja S."/>
            <person name="Hansen M."/>
            <person name="Howarth C."/>
            <person name="Imamovic A."/>
            <person name="Ireland A."/>
            <person name="Larimer J."/>
            <person name="McCowan C."/>
            <person name="Murphy C."/>
            <person name="Pearson M."/>
            <person name="Poon T.W."/>
            <person name="Priest M."/>
            <person name="Roberts A."/>
            <person name="Saif S."/>
            <person name="Shea T."/>
            <person name="Sisk P."/>
            <person name="Sykes S."/>
            <person name="Wortman J."/>
            <person name="Nusbaum C."/>
            <person name="Birren B."/>
        </authorList>
    </citation>
    <scope>NUCLEOTIDE SEQUENCE [LARGE SCALE GENOMIC DNA]</scope>
    <source>
        <strain evidence="2 3">CBS 617.96</strain>
    </source>
</reference>